<feature type="region of interest" description="Disordered" evidence="1">
    <location>
        <begin position="183"/>
        <end position="205"/>
    </location>
</feature>
<feature type="region of interest" description="Disordered" evidence="1">
    <location>
        <begin position="27"/>
        <end position="65"/>
    </location>
</feature>
<accession>A0A0D3G5L7</accession>
<evidence type="ECO:0000313" key="3">
    <source>
        <dbReference type="Proteomes" id="UP000026960"/>
    </source>
</evidence>
<evidence type="ECO:0000256" key="1">
    <source>
        <dbReference type="SAM" id="MobiDB-lite"/>
    </source>
</evidence>
<reference evidence="2" key="1">
    <citation type="journal article" date="2009" name="Rice">
        <title>De Novo Next Generation Sequencing of Plant Genomes.</title>
        <authorList>
            <person name="Rounsley S."/>
            <person name="Marri P.R."/>
            <person name="Yu Y."/>
            <person name="He R."/>
            <person name="Sisneros N."/>
            <person name="Goicoechea J.L."/>
            <person name="Lee S.J."/>
            <person name="Angelova A."/>
            <person name="Kudrna D."/>
            <person name="Luo M."/>
            <person name="Affourtit J."/>
            <person name="Desany B."/>
            <person name="Knight J."/>
            <person name="Niazi F."/>
            <person name="Egholm M."/>
            <person name="Wing R.A."/>
        </authorList>
    </citation>
    <scope>NUCLEOTIDE SEQUENCE [LARGE SCALE GENOMIC DNA]</scope>
    <source>
        <strain evidence="2">cv. IRGC 105608</strain>
    </source>
</reference>
<feature type="region of interest" description="Disordered" evidence="1">
    <location>
        <begin position="140"/>
        <end position="166"/>
    </location>
</feature>
<keyword evidence="3" id="KW-1185">Reference proteome</keyword>
<organism evidence="2">
    <name type="scientific">Oryza barthii</name>
    <dbReference type="NCBI Taxonomy" id="65489"/>
    <lineage>
        <taxon>Eukaryota</taxon>
        <taxon>Viridiplantae</taxon>
        <taxon>Streptophyta</taxon>
        <taxon>Embryophyta</taxon>
        <taxon>Tracheophyta</taxon>
        <taxon>Spermatophyta</taxon>
        <taxon>Magnoliopsida</taxon>
        <taxon>Liliopsida</taxon>
        <taxon>Poales</taxon>
        <taxon>Poaceae</taxon>
        <taxon>BOP clade</taxon>
        <taxon>Oryzoideae</taxon>
        <taxon>Oryzeae</taxon>
        <taxon>Oryzinae</taxon>
        <taxon>Oryza</taxon>
    </lineage>
</organism>
<feature type="region of interest" description="Disordered" evidence="1">
    <location>
        <begin position="89"/>
        <end position="113"/>
    </location>
</feature>
<dbReference type="Gramene" id="OBART05G10390.1">
    <property type="protein sequence ID" value="OBART05G10390.1"/>
    <property type="gene ID" value="OBART05G10390"/>
</dbReference>
<protein>
    <submittedName>
        <fullName evidence="2">Uncharacterized protein</fullName>
    </submittedName>
</protein>
<sequence>MATSFRISSSLSFSILLPPRQRASVELSRRSATVEQGTRCGDGAQAHPQPSLPRRPPASTSSKVHLSNHLQELQNSIFSMNRARRWNSSCLGMRNSSSTRQRRMQSLSSTSSLTKRWRRCIGMTPPRAYGSGEVGHFRVRQQARDSQRHRPRGSTPPPPPPPSRLHADAAAAALAALRCHCSRRFRSSAPPPPSRLQADATQPPP</sequence>
<dbReference type="AlphaFoldDB" id="A0A0D3G5L7"/>
<feature type="compositionally biased region" description="Pro residues" evidence="1">
    <location>
        <begin position="154"/>
        <end position="163"/>
    </location>
</feature>
<dbReference type="EnsemblPlants" id="OBART05G10390.1">
    <property type="protein sequence ID" value="OBART05G10390.1"/>
    <property type="gene ID" value="OBART05G10390"/>
</dbReference>
<proteinExistence type="predicted"/>
<name>A0A0D3G5L7_9ORYZ</name>
<evidence type="ECO:0000313" key="2">
    <source>
        <dbReference type="EnsemblPlants" id="OBART05G10390.1"/>
    </source>
</evidence>
<dbReference type="PaxDb" id="65489-OBART05G10390.1"/>
<dbReference type="HOGENOM" id="CLU_1339351_0_0_1"/>
<reference evidence="2" key="2">
    <citation type="submission" date="2015-03" db="UniProtKB">
        <authorList>
            <consortium name="EnsemblPlants"/>
        </authorList>
    </citation>
    <scope>IDENTIFICATION</scope>
</reference>
<dbReference type="Proteomes" id="UP000026960">
    <property type="component" value="Chromosome 5"/>
</dbReference>